<reference evidence="1 2" key="1">
    <citation type="journal article" date="2018" name="Front. Plant Sci.">
        <title>Red Clover (Trifolium pratense) and Zigzag Clover (T. medium) - A Picture of Genomic Similarities and Differences.</title>
        <authorList>
            <person name="Dluhosova J."/>
            <person name="Istvanek J."/>
            <person name="Nedelnik J."/>
            <person name="Repkova J."/>
        </authorList>
    </citation>
    <scope>NUCLEOTIDE SEQUENCE [LARGE SCALE GENOMIC DNA]</scope>
    <source>
        <strain evidence="2">cv. 10/8</strain>
        <tissue evidence="1">Leaf</tissue>
    </source>
</reference>
<dbReference type="AlphaFoldDB" id="A0A392U1Y1"/>
<proteinExistence type="predicted"/>
<name>A0A392U1Y1_9FABA</name>
<protein>
    <submittedName>
        <fullName evidence="1">Uncharacterized protein</fullName>
    </submittedName>
</protein>
<accession>A0A392U1Y1</accession>
<organism evidence="1 2">
    <name type="scientific">Trifolium medium</name>
    <dbReference type="NCBI Taxonomy" id="97028"/>
    <lineage>
        <taxon>Eukaryota</taxon>
        <taxon>Viridiplantae</taxon>
        <taxon>Streptophyta</taxon>
        <taxon>Embryophyta</taxon>
        <taxon>Tracheophyta</taxon>
        <taxon>Spermatophyta</taxon>
        <taxon>Magnoliopsida</taxon>
        <taxon>eudicotyledons</taxon>
        <taxon>Gunneridae</taxon>
        <taxon>Pentapetalae</taxon>
        <taxon>rosids</taxon>
        <taxon>fabids</taxon>
        <taxon>Fabales</taxon>
        <taxon>Fabaceae</taxon>
        <taxon>Papilionoideae</taxon>
        <taxon>50 kb inversion clade</taxon>
        <taxon>NPAAA clade</taxon>
        <taxon>Hologalegina</taxon>
        <taxon>IRL clade</taxon>
        <taxon>Trifolieae</taxon>
        <taxon>Trifolium</taxon>
    </lineage>
</organism>
<dbReference type="EMBL" id="LXQA010687795">
    <property type="protein sequence ID" value="MCI66055.1"/>
    <property type="molecule type" value="Genomic_DNA"/>
</dbReference>
<dbReference type="Proteomes" id="UP000265520">
    <property type="component" value="Unassembled WGS sequence"/>
</dbReference>
<comment type="caution">
    <text evidence="1">The sequence shown here is derived from an EMBL/GenBank/DDBJ whole genome shotgun (WGS) entry which is preliminary data.</text>
</comment>
<keyword evidence="2" id="KW-1185">Reference proteome</keyword>
<evidence type="ECO:0000313" key="2">
    <source>
        <dbReference type="Proteomes" id="UP000265520"/>
    </source>
</evidence>
<sequence length="67" mass="6894">CSGFCAAHRLCCAARSGCVVLVGFVLVAALHAGSSCAARRAALFRAEVFWLLRCAQGGAARHASLVC</sequence>
<evidence type="ECO:0000313" key="1">
    <source>
        <dbReference type="EMBL" id="MCI66055.1"/>
    </source>
</evidence>
<feature type="non-terminal residue" evidence="1">
    <location>
        <position position="1"/>
    </location>
</feature>